<evidence type="ECO:0000256" key="1">
    <source>
        <dbReference type="SAM" id="MobiDB-lite"/>
    </source>
</evidence>
<dbReference type="EMBL" id="CACVBS010000035">
    <property type="protein sequence ID" value="CAA7261963.1"/>
    <property type="molecule type" value="Genomic_DNA"/>
</dbReference>
<keyword evidence="4" id="KW-1185">Reference proteome</keyword>
<accession>A0A8S0WH14</accession>
<dbReference type="InterPro" id="IPR013320">
    <property type="entry name" value="ConA-like_dom_sf"/>
</dbReference>
<dbReference type="Proteomes" id="UP000467700">
    <property type="component" value="Unassembled WGS sequence"/>
</dbReference>
<dbReference type="Pfam" id="PF00622">
    <property type="entry name" value="SPRY"/>
    <property type="match status" value="1"/>
</dbReference>
<sequence>MGFLRSLKGKLKENASSSSHSGWPGSNSSAAPPEWAAAPEVSHTWGKWNEAPGEEYDAAQLFCRDNPVNAPRLLPSLAVDRIAEIGCRAWGIEVPESPRFVGRVQNIGEAKGNSAVVTVQTQEECKDVCLLSDLPIVAGLYDVQGKTGVYYEVCIRRMNGIIAVGTACKPHPAWRLPGWDRLSAGFHLDDFRKFFEDPDGGRDYLPPTSSLTRIRPGDIIGCGYEFASGALFFTYNGARLPNAFTGIYLPRHAQDVFAAVGVEGRCEFEVNFGGDMFRWKEGNEWAWRVEGHVGRMVGSSRGDEEELPSYQEARIY</sequence>
<gene>
    <name evidence="3" type="ORF">AAE3_LOCUS4420</name>
</gene>
<dbReference type="InterPro" id="IPR043136">
    <property type="entry name" value="B30.2/SPRY_sf"/>
</dbReference>
<protein>
    <recommendedName>
        <fullName evidence="2">B30.2/SPRY domain-containing protein</fullName>
    </recommendedName>
</protein>
<reference evidence="3 4" key="1">
    <citation type="submission" date="2020-01" db="EMBL/GenBank/DDBJ databases">
        <authorList>
            <person name="Gupta K D."/>
        </authorList>
    </citation>
    <scope>NUCLEOTIDE SEQUENCE [LARGE SCALE GENOMIC DNA]</scope>
</reference>
<dbReference type="SMART" id="SM00449">
    <property type="entry name" value="SPRY"/>
    <property type="match status" value="1"/>
</dbReference>
<evidence type="ECO:0000313" key="4">
    <source>
        <dbReference type="Proteomes" id="UP000467700"/>
    </source>
</evidence>
<dbReference type="InterPro" id="IPR003877">
    <property type="entry name" value="SPRY_dom"/>
</dbReference>
<dbReference type="SUPFAM" id="SSF49899">
    <property type="entry name" value="Concanavalin A-like lectins/glucanases"/>
    <property type="match status" value="1"/>
</dbReference>
<dbReference type="AlphaFoldDB" id="A0A8S0WH14"/>
<dbReference type="InterPro" id="IPR050618">
    <property type="entry name" value="Ubq-SigPath_Reg"/>
</dbReference>
<dbReference type="PANTHER" id="PTHR12864">
    <property type="entry name" value="RAN BINDING PROTEIN 9-RELATED"/>
    <property type="match status" value="1"/>
</dbReference>
<feature type="compositionally biased region" description="Low complexity" evidence="1">
    <location>
        <begin position="16"/>
        <end position="37"/>
    </location>
</feature>
<proteinExistence type="predicted"/>
<dbReference type="OrthoDB" id="258495at2759"/>
<evidence type="ECO:0000259" key="2">
    <source>
        <dbReference type="PROSITE" id="PS50188"/>
    </source>
</evidence>
<dbReference type="InterPro" id="IPR001870">
    <property type="entry name" value="B30.2/SPRY"/>
</dbReference>
<evidence type="ECO:0000313" key="3">
    <source>
        <dbReference type="EMBL" id="CAA7261963.1"/>
    </source>
</evidence>
<feature type="region of interest" description="Disordered" evidence="1">
    <location>
        <begin position="1"/>
        <end position="37"/>
    </location>
</feature>
<dbReference type="Gene3D" id="2.60.120.920">
    <property type="match status" value="1"/>
</dbReference>
<comment type="caution">
    <text evidence="3">The sequence shown here is derived from an EMBL/GenBank/DDBJ whole genome shotgun (WGS) entry which is preliminary data.</text>
</comment>
<organism evidence="3 4">
    <name type="scientific">Cyclocybe aegerita</name>
    <name type="common">Black poplar mushroom</name>
    <name type="synonym">Agrocybe aegerita</name>
    <dbReference type="NCBI Taxonomy" id="1973307"/>
    <lineage>
        <taxon>Eukaryota</taxon>
        <taxon>Fungi</taxon>
        <taxon>Dikarya</taxon>
        <taxon>Basidiomycota</taxon>
        <taxon>Agaricomycotina</taxon>
        <taxon>Agaricomycetes</taxon>
        <taxon>Agaricomycetidae</taxon>
        <taxon>Agaricales</taxon>
        <taxon>Agaricineae</taxon>
        <taxon>Bolbitiaceae</taxon>
        <taxon>Cyclocybe</taxon>
    </lineage>
</organism>
<name>A0A8S0WH14_CYCAE</name>
<feature type="domain" description="B30.2/SPRY" evidence="2">
    <location>
        <begin position="74"/>
        <end position="277"/>
    </location>
</feature>
<dbReference type="PROSITE" id="PS50188">
    <property type="entry name" value="B302_SPRY"/>
    <property type="match status" value="1"/>
</dbReference>